<dbReference type="InterPro" id="IPR052905">
    <property type="entry name" value="LD-transpeptidase_YkuD-like"/>
</dbReference>
<gene>
    <name evidence="9" type="ORF">SAMN05444128_1536</name>
</gene>
<evidence type="ECO:0000256" key="5">
    <source>
        <dbReference type="ARBA" id="ARBA00022984"/>
    </source>
</evidence>
<proteinExistence type="inferred from homology"/>
<dbReference type="InterPro" id="IPR005490">
    <property type="entry name" value="LD_TPept_cat_dom"/>
</dbReference>
<keyword evidence="10" id="KW-1185">Reference proteome</keyword>
<feature type="active site" description="Nucleophile" evidence="7">
    <location>
        <position position="308"/>
    </location>
</feature>
<reference evidence="10" key="1">
    <citation type="submission" date="2017-01" db="EMBL/GenBank/DDBJ databases">
        <authorList>
            <person name="Varghese N."/>
            <person name="Submissions S."/>
        </authorList>
    </citation>
    <scope>NUCLEOTIDE SEQUENCE [LARGE SCALE GENOMIC DNA]</scope>
    <source>
        <strain evidence="10">LP100</strain>
    </source>
</reference>
<evidence type="ECO:0000313" key="9">
    <source>
        <dbReference type="EMBL" id="SIT85412.1"/>
    </source>
</evidence>
<comment type="similarity">
    <text evidence="2">Belongs to the YkuD family.</text>
</comment>
<dbReference type="PROSITE" id="PS52029">
    <property type="entry name" value="LD_TPASE"/>
    <property type="match status" value="1"/>
</dbReference>
<dbReference type="OrthoDB" id="9778545at2"/>
<dbReference type="SUPFAM" id="SSF47090">
    <property type="entry name" value="PGBD-like"/>
    <property type="match status" value="1"/>
</dbReference>
<evidence type="ECO:0000256" key="4">
    <source>
        <dbReference type="ARBA" id="ARBA00022960"/>
    </source>
</evidence>
<feature type="active site" description="Proton donor/acceptor" evidence="7">
    <location>
        <position position="289"/>
    </location>
</feature>
<keyword evidence="3" id="KW-0808">Transferase</keyword>
<dbReference type="GO" id="GO:0009252">
    <property type="term" value="P:peptidoglycan biosynthetic process"/>
    <property type="evidence" value="ECO:0007669"/>
    <property type="project" value="UniProtKB-UniPathway"/>
</dbReference>
<keyword evidence="6 7" id="KW-0961">Cell wall biogenesis/degradation</keyword>
<dbReference type="RefSeq" id="WP_076667131.1">
    <property type="nucleotide sequence ID" value="NZ_FTPP01000001.1"/>
</dbReference>
<dbReference type="Proteomes" id="UP000187181">
    <property type="component" value="Unassembled WGS sequence"/>
</dbReference>
<keyword evidence="5 7" id="KW-0573">Peptidoglycan synthesis</keyword>
<comment type="pathway">
    <text evidence="1 7">Cell wall biogenesis; peptidoglycan biosynthesis.</text>
</comment>
<dbReference type="UniPathway" id="UPA00219"/>
<dbReference type="GO" id="GO:0071555">
    <property type="term" value="P:cell wall organization"/>
    <property type="evidence" value="ECO:0007669"/>
    <property type="project" value="UniProtKB-UniRule"/>
</dbReference>
<name>A0A1R3X350_9BACT</name>
<dbReference type="Gene3D" id="1.10.101.10">
    <property type="entry name" value="PGBD-like superfamily/PGBD"/>
    <property type="match status" value="1"/>
</dbReference>
<dbReference type="PANTHER" id="PTHR41533:SF2">
    <property type="entry name" value="BLR7131 PROTEIN"/>
    <property type="match status" value="1"/>
</dbReference>
<evidence type="ECO:0000313" key="10">
    <source>
        <dbReference type="Proteomes" id="UP000187181"/>
    </source>
</evidence>
<feature type="domain" description="L,D-TPase catalytic" evidence="8">
    <location>
        <begin position="153"/>
        <end position="336"/>
    </location>
</feature>
<dbReference type="Pfam" id="PF01471">
    <property type="entry name" value="PG_binding_1"/>
    <property type="match status" value="1"/>
</dbReference>
<evidence type="ECO:0000256" key="1">
    <source>
        <dbReference type="ARBA" id="ARBA00004752"/>
    </source>
</evidence>
<evidence type="ECO:0000256" key="2">
    <source>
        <dbReference type="ARBA" id="ARBA00005992"/>
    </source>
</evidence>
<dbReference type="EMBL" id="FTPP01000001">
    <property type="protein sequence ID" value="SIT85412.1"/>
    <property type="molecule type" value="Genomic_DNA"/>
</dbReference>
<dbReference type="GO" id="GO:0016740">
    <property type="term" value="F:transferase activity"/>
    <property type="evidence" value="ECO:0007669"/>
    <property type="project" value="UniProtKB-KW"/>
</dbReference>
<dbReference type="AlphaFoldDB" id="A0A1R3X350"/>
<dbReference type="SUPFAM" id="SSF141523">
    <property type="entry name" value="L,D-transpeptidase catalytic domain-like"/>
    <property type="match status" value="1"/>
</dbReference>
<dbReference type="PANTHER" id="PTHR41533">
    <property type="entry name" value="L,D-TRANSPEPTIDASE HI_1667-RELATED"/>
    <property type="match status" value="1"/>
</dbReference>
<organism evidence="9 10">
    <name type="scientific">Pontibacter indicus</name>
    <dbReference type="NCBI Taxonomy" id="1317125"/>
    <lineage>
        <taxon>Bacteria</taxon>
        <taxon>Pseudomonadati</taxon>
        <taxon>Bacteroidota</taxon>
        <taxon>Cytophagia</taxon>
        <taxon>Cytophagales</taxon>
        <taxon>Hymenobacteraceae</taxon>
        <taxon>Pontibacter</taxon>
    </lineage>
</organism>
<evidence type="ECO:0000256" key="6">
    <source>
        <dbReference type="ARBA" id="ARBA00023316"/>
    </source>
</evidence>
<dbReference type="InterPro" id="IPR038063">
    <property type="entry name" value="Transpep_catalytic_dom"/>
</dbReference>
<evidence type="ECO:0000259" key="8">
    <source>
        <dbReference type="PROSITE" id="PS52029"/>
    </source>
</evidence>
<evidence type="ECO:0000256" key="3">
    <source>
        <dbReference type="ARBA" id="ARBA00022679"/>
    </source>
</evidence>
<dbReference type="GO" id="GO:0004180">
    <property type="term" value="F:carboxypeptidase activity"/>
    <property type="evidence" value="ECO:0007669"/>
    <property type="project" value="UniProtKB-ARBA"/>
</dbReference>
<dbReference type="Gene3D" id="2.40.440.10">
    <property type="entry name" value="L,D-transpeptidase catalytic domain-like"/>
    <property type="match status" value="1"/>
</dbReference>
<sequence length="388" mass="44548">MARLLLPILLFLYALPGIARDSTEVWLLVPNQKQQLRLAIAQYEGLQDSAWHTFPNNLLLRPGDTSRYTPRLRANLLLTGDLASADTTENAAHYTSQLASAVVRFQARHALKADSIVGPRTVAALNVSPQQRLRQLKHSLQRWEAFSRDLPQPYLIVNIPDYTLRLVDQNSVRLYLRTIVGKPNVPTHVNHTKLHTIVFNPYWHIPHSIASKEILPILKRSPGYLAKRDMELFKPTALGGWQKISPWSVDWKSVAPADFTYRIVQVTGPHNELGLMKFLFDTRVSQYLHDTKDRQLFALERRALSHGCIRLQNPEELALYLLQERSGLSDKRIEKVLASDKDEHYIRLKKPVPLIIVYLTAWADESSVIQFREDIYGYDKSEVVQLEQ</sequence>
<evidence type="ECO:0000256" key="7">
    <source>
        <dbReference type="PROSITE-ProRule" id="PRU01373"/>
    </source>
</evidence>
<dbReference type="InterPro" id="IPR002477">
    <property type="entry name" value="Peptidoglycan-bd-like"/>
</dbReference>
<accession>A0A1R3X350</accession>
<dbReference type="InterPro" id="IPR036366">
    <property type="entry name" value="PGBDSf"/>
</dbReference>
<dbReference type="Pfam" id="PF03734">
    <property type="entry name" value="YkuD"/>
    <property type="match status" value="1"/>
</dbReference>
<dbReference type="STRING" id="1317125.SAMN05444128_1536"/>
<protein>
    <submittedName>
        <fullName evidence="9">Putative peptidoglycan binding domain-containing protein</fullName>
    </submittedName>
</protein>
<keyword evidence="4 7" id="KW-0133">Cell shape</keyword>
<dbReference type="InterPro" id="IPR036365">
    <property type="entry name" value="PGBD-like_sf"/>
</dbReference>
<dbReference type="GO" id="GO:0008360">
    <property type="term" value="P:regulation of cell shape"/>
    <property type="evidence" value="ECO:0007669"/>
    <property type="project" value="UniProtKB-UniRule"/>
</dbReference>
<dbReference type="CDD" id="cd16913">
    <property type="entry name" value="YkuD_like"/>
    <property type="match status" value="1"/>
</dbReference>